<reference evidence="6 7" key="1">
    <citation type="submission" date="2016-03" db="EMBL/GenBank/DDBJ databases">
        <title>Genome sequencing of Devosia sp. S37.</title>
        <authorList>
            <person name="Mohd Nor M."/>
        </authorList>
    </citation>
    <scope>NUCLEOTIDE SEQUENCE [LARGE SCALE GENOMIC DNA]</scope>
    <source>
        <strain evidence="6 7">S37</strain>
    </source>
</reference>
<proteinExistence type="predicted"/>
<evidence type="ECO:0000256" key="3">
    <source>
        <dbReference type="ARBA" id="ARBA00022989"/>
    </source>
</evidence>
<sequence length="132" mass="14257">MTPYRIAYWVSTALLCLIYLGGAAAYIMQRPMVEEGFANFGYPSYLITVLIVAKIAAPLAILSRVSVPLSDLAYAGMFFHLLLAISAHLNVGDGGFFPASVGLVLLLISFFTQNRARKTPSPNVPQQFGSLA</sequence>
<protein>
    <recommendedName>
        <fullName evidence="8">DoxX-like family protein</fullName>
    </recommendedName>
</protein>
<organism evidence="6 7">
    <name type="scientific">Devosia elaeis</name>
    <dbReference type="NCBI Taxonomy" id="1770058"/>
    <lineage>
        <taxon>Bacteria</taxon>
        <taxon>Pseudomonadati</taxon>
        <taxon>Pseudomonadota</taxon>
        <taxon>Alphaproteobacteria</taxon>
        <taxon>Hyphomicrobiales</taxon>
        <taxon>Devosiaceae</taxon>
        <taxon>Devosia</taxon>
    </lineage>
</organism>
<evidence type="ECO:0000256" key="2">
    <source>
        <dbReference type="ARBA" id="ARBA00022692"/>
    </source>
</evidence>
<feature type="transmembrane region" description="Helical" evidence="5">
    <location>
        <begin position="72"/>
        <end position="89"/>
    </location>
</feature>
<feature type="transmembrane region" description="Helical" evidence="5">
    <location>
        <begin position="95"/>
        <end position="112"/>
    </location>
</feature>
<comment type="subcellular location">
    <subcellularLocation>
        <location evidence="1">Membrane</location>
        <topology evidence="1">Multi-pass membrane protein</topology>
    </subcellularLocation>
</comment>
<dbReference type="RefSeq" id="WP_067457513.1">
    <property type="nucleotide sequence ID" value="NZ_LVVY01000095.1"/>
</dbReference>
<evidence type="ECO:0000313" key="6">
    <source>
        <dbReference type="EMBL" id="OAM76334.1"/>
    </source>
</evidence>
<accession>A0A178HWA4</accession>
<evidence type="ECO:0000313" key="7">
    <source>
        <dbReference type="Proteomes" id="UP000078389"/>
    </source>
</evidence>
<keyword evidence="3 5" id="KW-1133">Transmembrane helix</keyword>
<keyword evidence="2 5" id="KW-0812">Transmembrane</keyword>
<dbReference type="InterPro" id="IPR032808">
    <property type="entry name" value="DoxX"/>
</dbReference>
<dbReference type="AlphaFoldDB" id="A0A178HWA4"/>
<dbReference type="Proteomes" id="UP000078389">
    <property type="component" value="Unassembled WGS sequence"/>
</dbReference>
<evidence type="ECO:0000256" key="1">
    <source>
        <dbReference type="ARBA" id="ARBA00004141"/>
    </source>
</evidence>
<dbReference type="OrthoDB" id="7960583at2"/>
<evidence type="ECO:0000256" key="5">
    <source>
        <dbReference type="SAM" id="Phobius"/>
    </source>
</evidence>
<evidence type="ECO:0008006" key="8">
    <source>
        <dbReference type="Google" id="ProtNLM"/>
    </source>
</evidence>
<feature type="transmembrane region" description="Helical" evidence="5">
    <location>
        <begin position="40"/>
        <end position="60"/>
    </location>
</feature>
<name>A0A178HWA4_9HYPH</name>
<dbReference type="Pfam" id="PF13564">
    <property type="entry name" value="DoxX_2"/>
    <property type="match status" value="1"/>
</dbReference>
<feature type="transmembrane region" description="Helical" evidence="5">
    <location>
        <begin position="7"/>
        <end position="28"/>
    </location>
</feature>
<evidence type="ECO:0000256" key="4">
    <source>
        <dbReference type="ARBA" id="ARBA00023136"/>
    </source>
</evidence>
<dbReference type="GO" id="GO:0016020">
    <property type="term" value="C:membrane"/>
    <property type="evidence" value="ECO:0007669"/>
    <property type="project" value="UniProtKB-SubCell"/>
</dbReference>
<keyword evidence="4 5" id="KW-0472">Membrane</keyword>
<comment type="caution">
    <text evidence="6">The sequence shown here is derived from an EMBL/GenBank/DDBJ whole genome shotgun (WGS) entry which is preliminary data.</text>
</comment>
<keyword evidence="7" id="KW-1185">Reference proteome</keyword>
<dbReference type="EMBL" id="LVVY01000095">
    <property type="protein sequence ID" value="OAM76334.1"/>
    <property type="molecule type" value="Genomic_DNA"/>
</dbReference>
<gene>
    <name evidence="6" type="ORF">A3840_13135</name>
</gene>
<dbReference type="STRING" id="1770058.A3840_13135"/>